<dbReference type="OrthoDB" id="3873597at2"/>
<feature type="compositionally biased region" description="Basic and acidic residues" evidence="1">
    <location>
        <begin position="8"/>
        <end position="20"/>
    </location>
</feature>
<dbReference type="AlphaFoldDB" id="A0A2A9CZE8"/>
<reference evidence="2 3" key="1">
    <citation type="submission" date="2017-10" db="EMBL/GenBank/DDBJ databases">
        <title>Sequencing the genomes of 1000 actinobacteria strains.</title>
        <authorList>
            <person name="Klenk H.-P."/>
        </authorList>
    </citation>
    <scope>NUCLEOTIDE SEQUENCE [LARGE SCALE GENOMIC DNA]</scope>
    <source>
        <strain evidence="2 3">DSM 21801</strain>
    </source>
</reference>
<dbReference type="EMBL" id="PDJD01000001">
    <property type="protein sequence ID" value="PFG19794.1"/>
    <property type="molecule type" value="Genomic_DNA"/>
</dbReference>
<organism evidence="2 3">
    <name type="scientific">Serinibacter salmoneus</name>
    <dbReference type="NCBI Taxonomy" id="556530"/>
    <lineage>
        <taxon>Bacteria</taxon>
        <taxon>Bacillati</taxon>
        <taxon>Actinomycetota</taxon>
        <taxon>Actinomycetes</taxon>
        <taxon>Micrococcales</taxon>
        <taxon>Beutenbergiaceae</taxon>
        <taxon>Serinibacter</taxon>
    </lineage>
</organism>
<protein>
    <recommendedName>
        <fullName evidence="4">Protein RecA</fullName>
    </recommendedName>
</protein>
<evidence type="ECO:0000256" key="1">
    <source>
        <dbReference type="SAM" id="MobiDB-lite"/>
    </source>
</evidence>
<comment type="caution">
    <text evidence="2">The sequence shown here is derived from an EMBL/GenBank/DDBJ whole genome shotgun (WGS) entry which is preliminary data.</text>
</comment>
<keyword evidence="3" id="KW-1185">Reference proteome</keyword>
<proteinExistence type="predicted"/>
<name>A0A2A9CZE8_9MICO</name>
<evidence type="ECO:0000313" key="2">
    <source>
        <dbReference type="EMBL" id="PFG19794.1"/>
    </source>
</evidence>
<sequence>MAEQDLAVGERGRGDRAERAERVRRALAEAETATGLRPVEHFAVEVDAEPRAARPAGEPSDAAALPEGWLGIPEALRPALPGIRRGSSVSVTGSTSLLLHLVAHLSVQGAWCVMVARPELGLAAAVDAGIDPARLVLIPDPGPQAPDVLGALVDGFDIVVLGPCRALEARDRRALGARIRHRGAILIATTSWEGADVRLQAQQQRWEGLKPGGGHLREERMVVVGSGRGIDIPRTCEVVIGREGTGTRLMAAHERPVPVTAPAGTAHGLAERRAG</sequence>
<evidence type="ECO:0000313" key="3">
    <source>
        <dbReference type="Proteomes" id="UP000224915"/>
    </source>
</evidence>
<accession>A0A2A9CZE8</accession>
<dbReference type="RefSeq" id="WP_098468861.1">
    <property type="nucleotide sequence ID" value="NZ_PDJD01000001.1"/>
</dbReference>
<evidence type="ECO:0008006" key="4">
    <source>
        <dbReference type="Google" id="ProtNLM"/>
    </source>
</evidence>
<feature type="region of interest" description="Disordered" evidence="1">
    <location>
        <begin position="1"/>
        <end position="20"/>
    </location>
</feature>
<dbReference type="Proteomes" id="UP000224915">
    <property type="component" value="Unassembled WGS sequence"/>
</dbReference>
<gene>
    <name evidence="2" type="ORF">ATL40_1365</name>
</gene>